<reference evidence="5 6" key="1">
    <citation type="submission" date="2017-09" db="EMBL/GenBank/DDBJ databases">
        <title>Depth-based differentiation of microbial function through sediment-hosted aquifers and enrichment of novel symbionts in the deep terrestrial subsurface.</title>
        <authorList>
            <person name="Probst A.J."/>
            <person name="Ladd B."/>
            <person name="Jarett J.K."/>
            <person name="Geller-Mcgrath D.E."/>
            <person name="Sieber C.M."/>
            <person name="Emerson J.B."/>
            <person name="Anantharaman K."/>
            <person name="Thomas B.C."/>
            <person name="Malmstrom R."/>
            <person name="Stieglmeier M."/>
            <person name="Klingl A."/>
            <person name="Woyke T."/>
            <person name="Ryan C.M."/>
            <person name="Banfield J.F."/>
        </authorList>
    </citation>
    <scope>NUCLEOTIDE SEQUENCE [LARGE SCALE GENOMIC DNA]</scope>
    <source>
        <strain evidence="5">CG10_big_fil_rev_8_21_14_0_10_51_16</strain>
    </source>
</reference>
<evidence type="ECO:0000256" key="3">
    <source>
        <dbReference type="ARBA" id="ARBA00022691"/>
    </source>
</evidence>
<sequence>MKKAAFILNFFKSWREVGSITPSSSFLTKRILAEIDFKKSSTIVELGPGSGPFTKEIIKRMSPNSKLIMFETNTDFYKELIKVRDPRVVIHNESALQMQNYLSGERVDYIVSGIPLSNLEVSHQKGLLRSIYSALLPKGRYLQFQYSLGAYKMIEGIFNDVSLRFVPLNIPPAFVYSCSKGPIAIKIN</sequence>
<protein>
    <submittedName>
        <fullName evidence="5">Phospholipid methyltransferase</fullName>
    </submittedName>
</protein>
<gene>
    <name evidence="5" type="ORF">COV10_01405</name>
</gene>
<keyword evidence="1 5" id="KW-0489">Methyltransferase</keyword>
<evidence type="ECO:0000313" key="5">
    <source>
        <dbReference type="EMBL" id="PIR45058.1"/>
    </source>
</evidence>
<proteinExistence type="predicted"/>
<evidence type="ECO:0000256" key="2">
    <source>
        <dbReference type="ARBA" id="ARBA00022679"/>
    </source>
</evidence>
<dbReference type="GO" id="GO:0032259">
    <property type="term" value="P:methylation"/>
    <property type="evidence" value="ECO:0007669"/>
    <property type="project" value="UniProtKB-KW"/>
</dbReference>
<dbReference type="GO" id="GO:0008168">
    <property type="term" value="F:methyltransferase activity"/>
    <property type="evidence" value="ECO:0007669"/>
    <property type="project" value="UniProtKB-KW"/>
</dbReference>
<evidence type="ECO:0000256" key="4">
    <source>
        <dbReference type="ARBA" id="ARBA00022884"/>
    </source>
</evidence>
<comment type="caution">
    <text evidence="5">The sequence shown here is derived from an EMBL/GenBank/DDBJ whole genome shotgun (WGS) entry which is preliminary data.</text>
</comment>
<keyword evidence="3" id="KW-0949">S-adenosyl-L-methionine</keyword>
<dbReference type="AlphaFoldDB" id="A0A2H0REW7"/>
<name>A0A2H0REW7_9BACT</name>
<dbReference type="Gene3D" id="3.40.50.150">
    <property type="entry name" value="Vaccinia Virus protein VP39"/>
    <property type="match status" value="1"/>
</dbReference>
<dbReference type="InterPro" id="IPR029063">
    <property type="entry name" value="SAM-dependent_MTases_sf"/>
</dbReference>
<dbReference type="GO" id="GO:0003723">
    <property type="term" value="F:RNA binding"/>
    <property type="evidence" value="ECO:0007669"/>
    <property type="project" value="UniProtKB-KW"/>
</dbReference>
<evidence type="ECO:0000256" key="1">
    <source>
        <dbReference type="ARBA" id="ARBA00022603"/>
    </source>
</evidence>
<dbReference type="Proteomes" id="UP000228767">
    <property type="component" value="Unassembled WGS sequence"/>
</dbReference>
<dbReference type="InterPro" id="IPR001737">
    <property type="entry name" value="KsgA/Erm"/>
</dbReference>
<keyword evidence="4" id="KW-0694">RNA-binding</keyword>
<organism evidence="5 6">
    <name type="scientific">Candidatus Vogelbacteria bacterium CG10_big_fil_rev_8_21_14_0_10_51_16</name>
    <dbReference type="NCBI Taxonomy" id="1975045"/>
    <lineage>
        <taxon>Bacteria</taxon>
        <taxon>Candidatus Vogeliibacteriota</taxon>
    </lineage>
</organism>
<evidence type="ECO:0000313" key="6">
    <source>
        <dbReference type="Proteomes" id="UP000228767"/>
    </source>
</evidence>
<dbReference type="EMBL" id="PCYI01000007">
    <property type="protein sequence ID" value="PIR45058.1"/>
    <property type="molecule type" value="Genomic_DNA"/>
</dbReference>
<dbReference type="Pfam" id="PF00398">
    <property type="entry name" value="RrnaAD"/>
    <property type="match status" value="1"/>
</dbReference>
<keyword evidence="2 5" id="KW-0808">Transferase</keyword>
<dbReference type="SUPFAM" id="SSF53335">
    <property type="entry name" value="S-adenosyl-L-methionine-dependent methyltransferases"/>
    <property type="match status" value="1"/>
</dbReference>
<dbReference type="CDD" id="cd02440">
    <property type="entry name" value="AdoMet_MTases"/>
    <property type="match status" value="1"/>
</dbReference>
<accession>A0A2H0REW7</accession>